<dbReference type="AlphaFoldDB" id="A0AB34GDZ2"/>
<accession>A0AB34GDZ2</accession>
<feature type="transmembrane region" description="Helical" evidence="9">
    <location>
        <begin position="117"/>
        <end position="136"/>
    </location>
</feature>
<dbReference type="SUPFAM" id="SSF81321">
    <property type="entry name" value="Family A G protein-coupled receptor-like"/>
    <property type="match status" value="1"/>
</dbReference>
<dbReference type="GO" id="GO:0004930">
    <property type="term" value="F:G protein-coupled receptor activity"/>
    <property type="evidence" value="ECO:0007669"/>
    <property type="project" value="UniProtKB-KW"/>
</dbReference>
<dbReference type="PANTHER" id="PTHR11334:SF29">
    <property type="entry name" value="MAS-RELATED G-PROTEIN COUPLED RECEPTOR MEMBER X2"/>
    <property type="match status" value="1"/>
</dbReference>
<gene>
    <name evidence="11" type="ORF">J1605_014337</name>
</gene>
<keyword evidence="8" id="KW-0807">Transducer</keyword>
<evidence type="ECO:0000256" key="8">
    <source>
        <dbReference type="ARBA" id="ARBA00023224"/>
    </source>
</evidence>
<evidence type="ECO:0000313" key="11">
    <source>
        <dbReference type="EMBL" id="KAJ8777684.1"/>
    </source>
</evidence>
<dbReference type="Proteomes" id="UP001159641">
    <property type="component" value="Unassembled WGS sequence"/>
</dbReference>
<dbReference type="EMBL" id="JAIQCJ010002302">
    <property type="protein sequence ID" value="KAJ8777684.1"/>
    <property type="molecule type" value="Genomic_DNA"/>
</dbReference>
<dbReference type="PROSITE" id="PS50262">
    <property type="entry name" value="G_PROTEIN_RECEP_F1_2"/>
    <property type="match status" value="1"/>
</dbReference>
<evidence type="ECO:0000256" key="5">
    <source>
        <dbReference type="ARBA" id="ARBA00023040"/>
    </source>
</evidence>
<keyword evidence="3 9" id="KW-0812">Transmembrane</keyword>
<evidence type="ECO:0000256" key="4">
    <source>
        <dbReference type="ARBA" id="ARBA00022989"/>
    </source>
</evidence>
<dbReference type="Gene3D" id="1.20.1070.10">
    <property type="entry name" value="Rhodopsin 7-helix transmembrane proteins"/>
    <property type="match status" value="1"/>
</dbReference>
<dbReference type="Pfam" id="PF00001">
    <property type="entry name" value="7tm_1"/>
    <property type="match status" value="1"/>
</dbReference>
<sequence length="190" mass="21022">MVLRSTSGGFLSLDPTTPAWETELTPMNRSDQALPQTFSVATLTLVLLMMIIALEAQAGNAVVLWLLGFHLHRNAFSIYILNLGGADFVFLCCHIIGSLEKLITSCHSSSSPIPSFFTTVLTFAYLTGLSFLSDISTEHCLSDLCPIWYRCHHPKRLSAIMCALLWALALLLSTLEGKYCGFLLMDFNRI</sequence>
<feature type="transmembrane region" description="Helical" evidence="9">
    <location>
        <begin position="157"/>
        <end position="175"/>
    </location>
</feature>
<proteinExistence type="predicted"/>
<evidence type="ECO:0000256" key="9">
    <source>
        <dbReference type="SAM" id="Phobius"/>
    </source>
</evidence>
<dbReference type="GO" id="GO:0005886">
    <property type="term" value="C:plasma membrane"/>
    <property type="evidence" value="ECO:0007669"/>
    <property type="project" value="UniProtKB-SubCell"/>
</dbReference>
<comment type="subcellular location">
    <subcellularLocation>
        <location evidence="1">Cell membrane</location>
        <topology evidence="1">Multi-pass membrane protein</topology>
    </subcellularLocation>
</comment>
<keyword evidence="2" id="KW-1003">Cell membrane</keyword>
<dbReference type="InterPro" id="IPR026234">
    <property type="entry name" value="MRGPCRFAMILY"/>
</dbReference>
<evidence type="ECO:0000259" key="10">
    <source>
        <dbReference type="PROSITE" id="PS50262"/>
    </source>
</evidence>
<dbReference type="InterPro" id="IPR000276">
    <property type="entry name" value="GPCR_Rhodpsn"/>
</dbReference>
<evidence type="ECO:0000256" key="6">
    <source>
        <dbReference type="ARBA" id="ARBA00023136"/>
    </source>
</evidence>
<dbReference type="InterPro" id="IPR017452">
    <property type="entry name" value="GPCR_Rhodpsn_7TM"/>
</dbReference>
<reference evidence="11 12" key="1">
    <citation type="submission" date="2022-11" db="EMBL/GenBank/DDBJ databases">
        <title>Whole genome sequence of Eschrichtius robustus ER-17-0199.</title>
        <authorList>
            <person name="Bruniche-Olsen A."/>
            <person name="Black A.N."/>
            <person name="Fields C.J."/>
            <person name="Walden K."/>
            <person name="Dewoody J.A."/>
        </authorList>
    </citation>
    <scope>NUCLEOTIDE SEQUENCE [LARGE SCALE GENOMIC DNA]</scope>
    <source>
        <strain evidence="11">ER-17-0199</strain>
        <tissue evidence="11">Blubber</tissue>
    </source>
</reference>
<keyword evidence="6 9" id="KW-0472">Membrane</keyword>
<protein>
    <recommendedName>
        <fullName evidence="10">G-protein coupled receptors family 1 profile domain-containing protein</fullName>
    </recommendedName>
</protein>
<comment type="caution">
    <text evidence="11">The sequence shown here is derived from an EMBL/GenBank/DDBJ whole genome shotgun (WGS) entry which is preliminary data.</text>
</comment>
<evidence type="ECO:0000256" key="1">
    <source>
        <dbReference type="ARBA" id="ARBA00004651"/>
    </source>
</evidence>
<feature type="domain" description="G-protein coupled receptors family 1 profile" evidence="10">
    <location>
        <begin position="59"/>
        <end position="190"/>
    </location>
</feature>
<evidence type="ECO:0000256" key="3">
    <source>
        <dbReference type="ARBA" id="ARBA00022692"/>
    </source>
</evidence>
<feature type="transmembrane region" description="Helical" evidence="9">
    <location>
        <begin position="38"/>
        <end position="67"/>
    </location>
</feature>
<name>A0AB34GDZ2_ESCRO</name>
<evidence type="ECO:0000256" key="7">
    <source>
        <dbReference type="ARBA" id="ARBA00023170"/>
    </source>
</evidence>
<evidence type="ECO:0000256" key="2">
    <source>
        <dbReference type="ARBA" id="ARBA00022475"/>
    </source>
</evidence>
<keyword evidence="12" id="KW-1185">Reference proteome</keyword>
<evidence type="ECO:0000313" key="12">
    <source>
        <dbReference type="Proteomes" id="UP001159641"/>
    </source>
</evidence>
<keyword evidence="7" id="KW-0675">Receptor</keyword>
<organism evidence="11 12">
    <name type="scientific">Eschrichtius robustus</name>
    <name type="common">California gray whale</name>
    <name type="synonym">Eschrichtius gibbosus</name>
    <dbReference type="NCBI Taxonomy" id="9764"/>
    <lineage>
        <taxon>Eukaryota</taxon>
        <taxon>Metazoa</taxon>
        <taxon>Chordata</taxon>
        <taxon>Craniata</taxon>
        <taxon>Vertebrata</taxon>
        <taxon>Euteleostomi</taxon>
        <taxon>Mammalia</taxon>
        <taxon>Eutheria</taxon>
        <taxon>Laurasiatheria</taxon>
        <taxon>Artiodactyla</taxon>
        <taxon>Whippomorpha</taxon>
        <taxon>Cetacea</taxon>
        <taxon>Mysticeti</taxon>
        <taxon>Eschrichtiidae</taxon>
        <taxon>Eschrichtius</taxon>
    </lineage>
</organism>
<dbReference type="PANTHER" id="PTHR11334">
    <property type="entry name" value="MAS-RELATED G-PROTEIN COUPLED RECEPTOR"/>
    <property type="match status" value="1"/>
</dbReference>
<keyword evidence="5" id="KW-0297">G-protein coupled receptor</keyword>
<keyword evidence="4 9" id="KW-1133">Transmembrane helix</keyword>
<dbReference type="PRINTS" id="PR02108">
    <property type="entry name" value="MRGPCRFAMILY"/>
</dbReference>
<feature type="transmembrane region" description="Helical" evidence="9">
    <location>
        <begin position="79"/>
        <end position="97"/>
    </location>
</feature>